<feature type="repeat" description="WD" evidence="1">
    <location>
        <begin position="885"/>
        <end position="926"/>
    </location>
</feature>
<dbReference type="InterPro" id="IPR027417">
    <property type="entry name" value="P-loop_NTPase"/>
</dbReference>
<dbReference type="Gene3D" id="2.130.10.10">
    <property type="entry name" value="YVTN repeat-like/Quinoprotein amine dehydrogenase"/>
    <property type="match status" value="3"/>
</dbReference>
<evidence type="ECO:0000313" key="3">
    <source>
        <dbReference type="Proteomes" id="UP001162131"/>
    </source>
</evidence>
<dbReference type="SUPFAM" id="SSF50978">
    <property type="entry name" value="WD40 repeat-like"/>
    <property type="match status" value="2"/>
</dbReference>
<dbReference type="Gene3D" id="3.40.50.300">
    <property type="entry name" value="P-loop containing nucleotide triphosphate hydrolases"/>
    <property type="match status" value="1"/>
</dbReference>
<gene>
    <name evidence="2" type="ORF">BSTOLATCC_MIC27429</name>
</gene>
<dbReference type="Pfam" id="PF00400">
    <property type="entry name" value="WD40"/>
    <property type="match status" value="2"/>
</dbReference>
<protein>
    <recommendedName>
        <fullName evidence="4">NACHT domain-containing protein</fullName>
    </recommendedName>
</protein>
<dbReference type="SMART" id="SM00320">
    <property type="entry name" value="WD40"/>
    <property type="match status" value="8"/>
</dbReference>
<dbReference type="SUPFAM" id="SSF50969">
    <property type="entry name" value="YVTN repeat-like/Quinoprotein amine dehydrogenase"/>
    <property type="match status" value="1"/>
</dbReference>
<comment type="caution">
    <text evidence="2">The sequence shown here is derived from an EMBL/GenBank/DDBJ whole genome shotgun (WGS) entry which is preliminary data.</text>
</comment>
<keyword evidence="3" id="KW-1185">Reference proteome</keyword>
<dbReference type="InterPro" id="IPR011044">
    <property type="entry name" value="Quino_amine_DH_bsu"/>
</dbReference>
<dbReference type="InterPro" id="IPR001680">
    <property type="entry name" value="WD40_rpt"/>
</dbReference>
<dbReference type="InterPro" id="IPR036322">
    <property type="entry name" value="WD40_repeat_dom_sf"/>
</dbReference>
<accession>A0AAU9J6M2</accession>
<dbReference type="EMBL" id="CAJZBQ010000027">
    <property type="protein sequence ID" value="CAG9320850.1"/>
    <property type="molecule type" value="Genomic_DNA"/>
</dbReference>
<dbReference type="InterPro" id="IPR015943">
    <property type="entry name" value="WD40/YVTN_repeat-like_dom_sf"/>
</dbReference>
<dbReference type="SUPFAM" id="SSF52540">
    <property type="entry name" value="P-loop containing nucleoside triphosphate hydrolases"/>
    <property type="match status" value="1"/>
</dbReference>
<dbReference type="PANTHER" id="PTHR19879:SF9">
    <property type="entry name" value="TRANSCRIPTION INITIATION FACTOR TFIID SUBUNIT 5"/>
    <property type="match status" value="1"/>
</dbReference>
<sequence>MIGIVKEQIKSSDSNESLHACNLLIKYIKKPQTLHYALQLYIELFNDDFAHKNQFLEKTESIIYSLMESSSSLKILLSVYRNPKIKRGNKSSISIKPWFLDLDVTSYKYFMEKATESFKWNYIELRASEFSHSEAIPCDLYIQVREFLKSKPQKLCFIMGSSGSGKSLFCKFLCLRLLNNPDTEYFPIFISYYWAILEHENLIEDILAEYSINIDFEHLWNKKILFILDGFDYFSLNSDLIKFYSIIEKLPNSKIVITWRHLSENSHRMVFNSFRDEIYELYIKPLNNQQIIKYIKNYLKKEKGYWINYEAALYEIHTVHKLHKNLRNPFLLNALMSKPNIISILKNHKNLLAKKSEIFEAVIENLIFSSDNFDHQSYDIIRDIYMKTLMKFSLDTTNGKPLEIKNSEWTPILSVITKSHGCPLNLIKKTEKSRFYSFTQTSFIDYFISHQIVDDIEFWNDIEVAQGSYFNQVNFIDKVEIIQFIGDIINESKLKIFEIIANGWKDKEKLQKAFKNSQEILMRIKQRFCKYEHLNTLLYRKMQQENEKSQFDLWKSGIQFKKIKFVKTLNKPIKKIPAYNSQKYLTLDMLISPDKQLFCLLRADGKIIIISLKTFKNIWTIKVSDSFACLISPCSSYICIGNIDENLKLWSIDRKELFFEIKNSSSSEGTMFTFSCCGKILAYCNTIGLIILRNLESCEEFCLIVGEQIITSFSFAETGNLFFVGNSEGFLRVYELENKTLVYTLVGQDSAIDNIFLYPSNDLAVTVSKVDSVVKIWNLNKRVLCKTVISKTSPGLLIWEFTKDGRYFITLDENRSIGVADLLAEDSQNRAYILNSQVTSIKICPDENGFIACNIDGSFLFYDFTKYFSYRDNQNEEEDESESETEQEKLAISAVNFSKSENLLASGSHGGQIRIWKIDKMEKIIEFTAHKKKIKALCFSEDNRFLASCSRKEKNVKLWSLESYELISEVNDLNKCTIYYIPHKGFWILDINNGVRVIDLGFYTSVVDLKEAINEFEVVESALVSPLGNLLAVKHGSTVDIWIISGGDAWKLTELTHKNNSIATMNFSFCEKFIATWTYMEKITIWDIETSEKIMCFKLSGSKSRKIIFSPCSQFIALFSRSISILSLETKATIYEIADASKDTKLHRFSPSGDYLVTTNEDTLKIWRFKDATKITTICKPSKKRHIKFFIFSKVGDIIISLWSDDVIRMFSFPGGELLHELKNDEEIKFFCISSNELTLISVPDYASEINIWSLETYDSIFKSKARWTNWRYWFFALWQIFCLWK</sequence>
<dbReference type="PROSITE" id="PS50082">
    <property type="entry name" value="WD_REPEATS_2"/>
    <property type="match status" value="1"/>
</dbReference>
<organism evidence="2 3">
    <name type="scientific">Blepharisma stoltei</name>
    <dbReference type="NCBI Taxonomy" id="1481888"/>
    <lineage>
        <taxon>Eukaryota</taxon>
        <taxon>Sar</taxon>
        <taxon>Alveolata</taxon>
        <taxon>Ciliophora</taxon>
        <taxon>Postciliodesmatophora</taxon>
        <taxon>Heterotrichea</taxon>
        <taxon>Heterotrichida</taxon>
        <taxon>Blepharismidae</taxon>
        <taxon>Blepharisma</taxon>
    </lineage>
</organism>
<evidence type="ECO:0008006" key="4">
    <source>
        <dbReference type="Google" id="ProtNLM"/>
    </source>
</evidence>
<evidence type="ECO:0000313" key="2">
    <source>
        <dbReference type="EMBL" id="CAG9320850.1"/>
    </source>
</evidence>
<name>A0AAU9J6M2_9CILI</name>
<reference evidence="2" key="1">
    <citation type="submission" date="2021-09" db="EMBL/GenBank/DDBJ databases">
        <authorList>
            <consortium name="AG Swart"/>
            <person name="Singh M."/>
            <person name="Singh A."/>
            <person name="Seah K."/>
            <person name="Emmerich C."/>
        </authorList>
    </citation>
    <scope>NUCLEOTIDE SEQUENCE</scope>
    <source>
        <strain evidence="2">ATCC30299</strain>
    </source>
</reference>
<dbReference type="Proteomes" id="UP001162131">
    <property type="component" value="Unassembled WGS sequence"/>
</dbReference>
<keyword evidence="1" id="KW-0853">WD repeat</keyword>
<evidence type="ECO:0000256" key="1">
    <source>
        <dbReference type="PROSITE-ProRule" id="PRU00221"/>
    </source>
</evidence>
<dbReference type="PANTHER" id="PTHR19879">
    <property type="entry name" value="TRANSCRIPTION INITIATION FACTOR TFIID"/>
    <property type="match status" value="1"/>
</dbReference>
<proteinExistence type="predicted"/>